<evidence type="ECO:0000313" key="2">
    <source>
        <dbReference type="EMBL" id="MFD1003609.1"/>
    </source>
</evidence>
<reference evidence="3" key="1">
    <citation type="journal article" date="2019" name="Int. J. Syst. Evol. Microbiol.">
        <title>The Global Catalogue of Microorganisms (GCM) 10K type strain sequencing project: providing services to taxonomists for standard genome sequencing and annotation.</title>
        <authorList>
            <consortium name="The Broad Institute Genomics Platform"/>
            <consortium name="The Broad Institute Genome Sequencing Center for Infectious Disease"/>
            <person name="Wu L."/>
            <person name="Ma J."/>
        </authorList>
    </citation>
    <scope>NUCLEOTIDE SEQUENCE [LARGE SCALE GENOMIC DNA]</scope>
    <source>
        <strain evidence="3">CCUG 58938</strain>
    </source>
</reference>
<dbReference type="InterPro" id="IPR024653">
    <property type="entry name" value="Peptidase_M10/M27/M57"/>
</dbReference>
<dbReference type="Pfam" id="PF12388">
    <property type="entry name" value="Peptidase_M57"/>
    <property type="match status" value="1"/>
</dbReference>
<sequence>MKKMYASCCVAMLFAAFSCNEQEAAKSNEVSSDVVAKLTAAGFDTSEGLSRYKNGYMVEYDVFLTDHDIEELSSPVSVSAVAEDEHYRTTNIVTSTPRTIYVYMDPGFGSYMQSAFNTALSRYNALGLTLTFQATTNASAADIQILSFYEASNTLGFSAGFPSSSGDPASPIQLNTYYYNNSSQRADAATVIAHEIGHAIGFRHTDYMRRRYSCGTGGTEGSAGVGAIYISGTPTGPSANSWMLACSNGTDRPFTSADQTALTTLY</sequence>
<keyword evidence="2" id="KW-0482">Metalloprotease</keyword>
<dbReference type="EMBL" id="JBHTKA010000016">
    <property type="protein sequence ID" value="MFD1003609.1"/>
    <property type="molecule type" value="Genomic_DNA"/>
</dbReference>
<keyword evidence="2" id="KW-0378">Hydrolase</keyword>
<dbReference type="InterPro" id="IPR024079">
    <property type="entry name" value="MetalloPept_cat_dom_sf"/>
</dbReference>
<evidence type="ECO:0000313" key="3">
    <source>
        <dbReference type="Proteomes" id="UP001597112"/>
    </source>
</evidence>
<dbReference type="RefSeq" id="WP_377586486.1">
    <property type="nucleotide sequence ID" value="NZ_JBHTKA010000016.1"/>
</dbReference>
<dbReference type="SUPFAM" id="SSF55486">
    <property type="entry name" value="Metalloproteases ('zincins'), catalytic domain"/>
    <property type="match status" value="1"/>
</dbReference>
<evidence type="ECO:0000256" key="1">
    <source>
        <dbReference type="SAM" id="SignalP"/>
    </source>
</evidence>
<keyword evidence="3" id="KW-1185">Reference proteome</keyword>
<dbReference type="PROSITE" id="PS51257">
    <property type="entry name" value="PROKAR_LIPOPROTEIN"/>
    <property type="match status" value="1"/>
</dbReference>
<accession>A0ABW3KBH7</accession>
<protein>
    <submittedName>
        <fullName evidence="2">M57 family metalloprotease</fullName>
    </submittedName>
</protein>
<organism evidence="2 3">
    <name type="scientific">Ohtaekwangia kribbensis</name>
    <dbReference type="NCBI Taxonomy" id="688913"/>
    <lineage>
        <taxon>Bacteria</taxon>
        <taxon>Pseudomonadati</taxon>
        <taxon>Bacteroidota</taxon>
        <taxon>Cytophagia</taxon>
        <taxon>Cytophagales</taxon>
        <taxon>Fulvivirgaceae</taxon>
        <taxon>Ohtaekwangia</taxon>
    </lineage>
</organism>
<dbReference type="Proteomes" id="UP001597112">
    <property type="component" value="Unassembled WGS sequence"/>
</dbReference>
<keyword evidence="1" id="KW-0732">Signal</keyword>
<name>A0ABW3KBH7_9BACT</name>
<feature type="signal peptide" evidence="1">
    <location>
        <begin position="1"/>
        <end position="21"/>
    </location>
</feature>
<gene>
    <name evidence="2" type="ORF">ACFQ21_30065</name>
</gene>
<keyword evidence="2" id="KW-0645">Protease</keyword>
<feature type="chain" id="PRO_5046911987" evidence="1">
    <location>
        <begin position="22"/>
        <end position="266"/>
    </location>
</feature>
<comment type="caution">
    <text evidence="2">The sequence shown here is derived from an EMBL/GenBank/DDBJ whole genome shotgun (WGS) entry which is preliminary data.</text>
</comment>
<proteinExistence type="predicted"/>
<dbReference type="GO" id="GO:0008237">
    <property type="term" value="F:metallopeptidase activity"/>
    <property type="evidence" value="ECO:0007669"/>
    <property type="project" value="UniProtKB-KW"/>
</dbReference>
<dbReference type="Gene3D" id="3.40.390.10">
    <property type="entry name" value="Collagenase (Catalytic Domain)"/>
    <property type="match status" value="1"/>
</dbReference>